<name>A0ABT8L514_9BACT</name>
<dbReference type="CDD" id="cd10981">
    <property type="entry name" value="ZnPC_S1P1"/>
    <property type="match status" value="1"/>
</dbReference>
<proteinExistence type="predicted"/>
<evidence type="ECO:0000313" key="1">
    <source>
        <dbReference type="EMBL" id="MDN5212844.1"/>
    </source>
</evidence>
<dbReference type="EMBL" id="JAUJEB010000001">
    <property type="protein sequence ID" value="MDN5212844.1"/>
    <property type="molecule type" value="Genomic_DNA"/>
</dbReference>
<gene>
    <name evidence="1" type="ORF">QQ020_12335</name>
</gene>
<dbReference type="InterPro" id="IPR008947">
    <property type="entry name" value="PLipase_C/P1_nuclease_dom_sf"/>
</dbReference>
<comment type="caution">
    <text evidence="1">The sequence shown here is derived from an EMBL/GenBank/DDBJ whole genome shotgun (WGS) entry which is preliminary data.</text>
</comment>
<evidence type="ECO:0000313" key="2">
    <source>
        <dbReference type="Proteomes" id="UP001172083"/>
    </source>
</evidence>
<organism evidence="1 2">
    <name type="scientific">Agaribacillus aureus</name>
    <dbReference type="NCBI Taxonomy" id="3051825"/>
    <lineage>
        <taxon>Bacteria</taxon>
        <taxon>Pseudomonadati</taxon>
        <taxon>Bacteroidota</taxon>
        <taxon>Cytophagia</taxon>
        <taxon>Cytophagales</taxon>
        <taxon>Splendidivirgaceae</taxon>
        <taxon>Agaribacillus</taxon>
    </lineage>
</organism>
<dbReference type="Gene3D" id="1.10.575.10">
    <property type="entry name" value="P1 Nuclease"/>
    <property type="match status" value="1"/>
</dbReference>
<protein>
    <submittedName>
        <fullName evidence="1">Zinc dependent phospholipase C family protein</fullName>
    </submittedName>
</protein>
<keyword evidence="2" id="KW-1185">Reference proteome</keyword>
<dbReference type="RefSeq" id="WP_346758161.1">
    <property type="nucleotide sequence ID" value="NZ_JAUJEB010000001.1"/>
</dbReference>
<sequence length="334" mass="38563">MNKSTLPLLLLLPLFTLSPELFSNYRSPNKSLWGFYAHKLINRHAVFSLPPEMIIFYKPNINFLVDHAVDPDKRRYMVKGEAPKHYIDLDHYPADTLDQIAFYWKTAVEKFTIDTLLSRGIVPWQIVRTKYQLTKAFAEKDFRKILKLSADLGHYIGDANVPLHTTSNYNGQLTNQHGIHGFWESRIPELSANGYDFLVGKAIYLPNPQKTAWAAVKNAHKAVDSVLLFEKLLNESIPGDKKYSFEERNGKTIKVYSQAFSYAYEKKLNGMVERQLKASIKMVADFWYTAWIDAGQPLLIDLNNQSDLNLLENLLQEESLLWQKKDVLSRPHEN</sequence>
<dbReference type="Proteomes" id="UP001172083">
    <property type="component" value="Unassembled WGS sequence"/>
</dbReference>
<dbReference type="SUPFAM" id="SSF48537">
    <property type="entry name" value="Phospholipase C/P1 nuclease"/>
    <property type="match status" value="1"/>
</dbReference>
<accession>A0ABT8L514</accession>
<reference evidence="1" key="1">
    <citation type="submission" date="2023-06" db="EMBL/GenBank/DDBJ databases">
        <title>Genomic of Agaribacillus aureum.</title>
        <authorList>
            <person name="Wang G."/>
        </authorList>
    </citation>
    <scope>NUCLEOTIDE SEQUENCE</scope>
    <source>
        <strain evidence="1">BMA12</strain>
    </source>
</reference>